<name>A0A9W6LPL2_9FUSO</name>
<comment type="caution">
    <text evidence="1">The sequence shown here is derived from an EMBL/GenBank/DDBJ whole genome shotgun (WGS) entry which is preliminary data.</text>
</comment>
<proteinExistence type="predicted"/>
<organism evidence="1 2">
    <name type="scientific">Propionigenium maris DSM 9537</name>
    <dbReference type="NCBI Taxonomy" id="1123000"/>
    <lineage>
        <taxon>Bacteria</taxon>
        <taxon>Fusobacteriati</taxon>
        <taxon>Fusobacteriota</taxon>
        <taxon>Fusobacteriia</taxon>
        <taxon>Fusobacteriales</taxon>
        <taxon>Fusobacteriaceae</taxon>
        <taxon>Propionigenium</taxon>
    </lineage>
</organism>
<dbReference type="AlphaFoldDB" id="A0A9W6LPL2"/>
<dbReference type="RefSeq" id="WP_281837383.1">
    <property type="nucleotide sequence ID" value="NZ_BSDY01000023.1"/>
</dbReference>
<reference evidence="1" key="1">
    <citation type="submission" date="2022-12" db="EMBL/GenBank/DDBJ databases">
        <title>Reference genome sequencing for broad-spectrum identification of bacterial and archaeal isolates by mass spectrometry.</title>
        <authorList>
            <person name="Sekiguchi Y."/>
            <person name="Tourlousse D.M."/>
        </authorList>
    </citation>
    <scope>NUCLEOTIDE SEQUENCE</scope>
    <source>
        <strain evidence="1">10succ1</strain>
    </source>
</reference>
<gene>
    <name evidence="1" type="ORF">PM10SUCC1_32210</name>
</gene>
<dbReference type="Proteomes" id="UP001144471">
    <property type="component" value="Unassembled WGS sequence"/>
</dbReference>
<dbReference type="EMBL" id="BSDY01000023">
    <property type="protein sequence ID" value="GLI57707.1"/>
    <property type="molecule type" value="Genomic_DNA"/>
</dbReference>
<sequence>MVSLVQLILEDPTRGLFALLLLFCLHLWREQGKIKTEIKSVERILDKKKLDREDFDMYNAGHSKEHEGILAHLKTAIELLKGGK</sequence>
<evidence type="ECO:0000313" key="2">
    <source>
        <dbReference type="Proteomes" id="UP001144471"/>
    </source>
</evidence>
<protein>
    <submittedName>
        <fullName evidence="1">Uncharacterized protein</fullName>
    </submittedName>
</protein>
<accession>A0A9W6LPL2</accession>
<keyword evidence="2" id="KW-1185">Reference proteome</keyword>
<evidence type="ECO:0000313" key="1">
    <source>
        <dbReference type="EMBL" id="GLI57707.1"/>
    </source>
</evidence>